<dbReference type="AlphaFoldDB" id="A0A848KF10"/>
<name>A0A848KF10_9NOCA</name>
<keyword evidence="3" id="KW-1185">Reference proteome</keyword>
<reference evidence="2 3" key="1">
    <citation type="submission" date="2019-05" db="EMBL/GenBank/DDBJ databases">
        <authorList>
            <person name="Lee S.D."/>
        </authorList>
    </citation>
    <scope>NUCLEOTIDE SEQUENCE [LARGE SCALE GENOMIC DNA]</scope>
    <source>
        <strain evidence="2 3">YC2-7</strain>
    </source>
</reference>
<protein>
    <recommendedName>
        <fullName evidence="4">Band 7 domain-containing protein</fullName>
    </recommendedName>
</protein>
<evidence type="ECO:0000313" key="2">
    <source>
        <dbReference type="EMBL" id="NMN97395.1"/>
    </source>
</evidence>
<reference evidence="2 3" key="2">
    <citation type="submission" date="2020-06" db="EMBL/GenBank/DDBJ databases">
        <title>Antribacter stalactiti gen. nov., sp. nov., a new member of the family Nacardiaceae isolated from a cave.</title>
        <authorList>
            <person name="Kim I.S."/>
        </authorList>
    </citation>
    <scope>NUCLEOTIDE SEQUENCE [LARGE SCALE GENOMIC DNA]</scope>
    <source>
        <strain evidence="2 3">YC2-7</strain>
    </source>
</reference>
<evidence type="ECO:0000256" key="1">
    <source>
        <dbReference type="SAM" id="Phobius"/>
    </source>
</evidence>
<proteinExistence type="predicted"/>
<gene>
    <name evidence="2" type="ORF">FGL95_20370</name>
</gene>
<evidence type="ECO:0008006" key="4">
    <source>
        <dbReference type="Google" id="ProtNLM"/>
    </source>
</evidence>
<keyword evidence="1" id="KW-1133">Transmembrane helix</keyword>
<comment type="caution">
    <text evidence="2">The sequence shown here is derived from an EMBL/GenBank/DDBJ whole genome shotgun (WGS) entry which is preliminary data.</text>
</comment>
<keyword evidence="1" id="KW-0812">Transmembrane</keyword>
<dbReference type="RefSeq" id="WP_169590225.1">
    <property type="nucleotide sequence ID" value="NZ_VCQU01000007.1"/>
</dbReference>
<keyword evidence="1" id="KW-0472">Membrane</keyword>
<organism evidence="2 3">
    <name type="scientific">Antrihabitans stalactiti</name>
    <dbReference type="NCBI Taxonomy" id="2584121"/>
    <lineage>
        <taxon>Bacteria</taxon>
        <taxon>Bacillati</taxon>
        <taxon>Actinomycetota</taxon>
        <taxon>Actinomycetes</taxon>
        <taxon>Mycobacteriales</taxon>
        <taxon>Nocardiaceae</taxon>
        <taxon>Antrihabitans</taxon>
    </lineage>
</organism>
<evidence type="ECO:0000313" key="3">
    <source>
        <dbReference type="Proteomes" id="UP000535543"/>
    </source>
</evidence>
<feature type="transmembrane region" description="Helical" evidence="1">
    <location>
        <begin position="20"/>
        <end position="41"/>
    </location>
</feature>
<accession>A0A848KF10</accession>
<dbReference type="EMBL" id="VCQU01000007">
    <property type="protein sequence ID" value="NMN97395.1"/>
    <property type="molecule type" value="Genomic_DNA"/>
</dbReference>
<dbReference type="Proteomes" id="UP000535543">
    <property type="component" value="Unassembled WGS sequence"/>
</dbReference>
<sequence length="241" mass="26364">MKLEPVSRFLGNLPGAGGNPWVGLVYVATLITGAGLVRFAFFSVRKNERGVWLRLGNVVQRWFGDEPKLLRPGRPGVRFPFIWRLVKISVNVRTNRTEDIETTRRDADYDRRQKWVIKCDVNWRVQSSGFRVVRAALRSEDLQETVMAIITNAIRSSVYAEEVGEMETDAEVLAAVKLRAKSKLAGLGVSIGAVNIIKYAPVDAQILANAIEQSPSGSAGSNGQVTAIAGSAVAEGMLRPA</sequence>